<organism evidence="6 7">
    <name type="scientific">Marinitenerispora sediminis</name>
    <dbReference type="NCBI Taxonomy" id="1931232"/>
    <lineage>
        <taxon>Bacteria</taxon>
        <taxon>Bacillati</taxon>
        <taxon>Actinomycetota</taxon>
        <taxon>Actinomycetes</taxon>
        <taxon>Streptosporangiales</taxon>
        <taxon>Nocardiopsidaceae</taxon>
        <taxon>Marinitenerispora</taxon>
    </lineage>
</organism>
<dbReference type="GO" id="GO:0043565">
    <property type="term" value="F:sequence-specific DNA binding"/>
    <property type="evidence" value="ECO:0007669"/>
    <property type="project" value="InterPro"/>
</dbReference>
<dbReference type="Proteomes" id="UP000253318">
    <property type="component" value="Unassembled WGS sequence"/>
</dbReference>
<dbReference type="InterPro" id="IPR018062">
    <property type="entry name" value="HTH_AraC-typ_CS"/>
</dbReference>
<feature type="compositionally biased region" description="Polar residues" evidence="4">
    <location>
        <begin position="380"/>
        <end position="392"/>
    </location>
</feature>
<proteinExistence type="predicted"/>
<dbReference type="SMART" id="SM00342">
    <property type="entry name" value="HTH_ARAC"/>
    <property type="match status" value="1"/>
</dbReference>
<dbReference type="InterPro" id="IPR009594">
    <property type="entry name" value="Tscrpt_reg_HTH_AraC_N"/>
</dbReference>
<dbReference type="Pfam" id="PF12833">
    <property type="entry name" value="HTH_18"/>
    <property type="match status" value="1"/>
</dbReference>
<dbReference type="Gene3D" id="1.10.10.60">
    <property type="entry name" value="Homeodomain-like"/>
    <property type="match status" value="1"/>
</dbReference>
<keyword evidence="2" id="KW-0238">DNA-binding</keyword>
<keyword evidence="1" id="KW-0805">Transcription regulation</keyword>
<sequence length="392" mass="42137">MGRLHVLPAQSRAGARVVRRSHAVAETENSKAGERAGRLLLGPLSRCVGRECGVCDGSVEEGVHMDVTGDIVRAALDEAGGRVEHDEMGVRVHVTRSPTEPMSIVFRPVLHLPFQGRKRVVVGSREIVYGAGDLVIVGAHLPALVQVTRASAAEPYVALELSLDRPLLSALVAQMPPSPKKDVESVAVDSLPESVLEPSLRLLRLLPNPTEALILGPGVKQEIYYRLLAGPVGDALRGLLHAESALTRIEGVTEWMQNHLDTPINVGHLASHANMSVGTFHRQFRKITGTSPGNYFKTVRLHEARRQIVAQAGTLAQIASAVGFVSPAQFSRDYKRTFGVAPSRDAARFRTSTDAPAAWRPQAAHPTSAGDPEHGDRTSTPENQVTGRSAVC</sequence>
<accession>A0A368T911</accession>
<dbReference type="PROSITE" id="PS00041">
    <property type="entry name" value="HTH_ARAC_FAMILY_1"/>
    <property type="match status" value="1"/>
</dbReference>
<dbReference type="InterPro" id="IPR018060">
    <property type="entry name" value="HTH_AraC"/>
</dbReference>
<dbReference type="PANTHER" id="PTHR43436">
    <property type="entry name" value="ARAC-FAMILY TRANSCRIPTIONAL REGULATOR"/>
    <property type="match status" value="1"/>
</dbReference>
<evidence type="ECO:0000256" key="1">
    <source>
        <dbReference type="ARBA" id="ARBA00023015"/>
    </source>
</evidence>
<evidence type="ECO:0000313" key="7">
    <source>
        <dbReference type="Proteomes" id="UP000253318"/>
    </source>
</evidence>
<dbReference type="GO" id="GO:0003700">
    <property type="term" value="F:DNA-binding transcription factor activity"/>
    <property type="evidence" value="ECO:0007669"/>
    <property type="project" value="InterPro"/>
</dbReference>
<dbReference type="EMBL" id="QEIN01000028">
    <property type="protein sequence ID" value="RCV60922.1"/>
    <property type="molecule type" value="Genomic_DNA"/>
</dbReference>
<dbReference type="PANTHER" id="PTHR43436:SF1">
    <property type="entry name" value="TRANSCRIPTIONAL REGULATORY PROTEIN"/>
    <property type="match status" value="1"/>
</dbReference>
<dbReference type="OrthoDB" id="2039152at2"/>
<feature type="domain" description="HTH araC/xylS-type" evidence="5">
    <location>
        <begin position="250"/>
        <end position="348"/>
    </location>
</feature>
<evidence type="ECO:0000259" key="5">
    <source>
        <dbReference type="PROSITE" id="PS01124"/>
    </source>
</evidence>
<evidence type="ECO:0000256" key="2">
    <source>
        <dbReference type="ARBA" id="ARBA00023125"/>
    </source>
</evidence>
<gene>
    <name evidence="6" type="ORF">DEF24_05495</name>
</gene>
<dbReference type="InterPro" id="IPR009057">
    <property type="entry name" value="Homeodomain-like_sf"/>
</dbReference>
<dbReference type="Pfam" id="PF06719">
    <property type="entry name" value="AraC_N"/>
    <property type="match status" value="1"/>
</dbReference>
<feature type="region of interest" description="Disordered" evidence="4">
    <location>
        <begin position="347"/>
        <end position="392"/>
    </location>
</feature>
<name>A0A368T911_9ACTN</name>
<dbReference type="AlphaFoldDB" id="A0A368T911"/>
<evidence type="ECO:0000256" key="3">
    <source>
        <dbReference type="ARBA" id="ARBA00023163"/>
    </source>
</evidence>
<protein>
    <recommendedName>
        <fullName evidence="5">HTH araC/xylS-type domain-containing protein</fullName>
    </recommendedName>
</protein>
<comment type="caution">
    <text evidence="6">The sequence shown here is derived from an EMBL/GenBank/DDBJ whole genome shotgun (WGS) entry which is preliminary data.</text>
</comment>
<dbReference type="PROSITE" id="PS01124">
    <property type="entry name" value="HTH_ARAC_FAMILY_2"/>
    <property type="match status" value="1"/>
</dbReference>
<keyword evidence="3" id="KW-0804">Transcription</keyword>
<reference evidence="6 7" key="1">
    <citation type="submission" date="2018-04" db="EMBL/GenBank/DDBJ databases">
        <title>Novel actinobacteria from marine sediment.</title>
        <authorList>
            <person name="Ng Z.Y."/>
            <person name="Tan G.Y.A."/>
        </authorList>
    </citation>
    <scope>NUCLEOTIDE SEQUENCE [LARGE SCALE GENOMIC DNA]</scope>
    <source>
        <strain evidence="6 7">TPS81</strain>
    </source>
</reference>
<evidence type="ECO:0000313" key="6">
    <source>
        <dbReference type="EMBL" id="RCV60922.1"/>
    </source>
</evidence>
<evidence type="ECO:0000256" key="4">
    <source>
        <dbReference type="SAM" id="MobiDB-lite"/>
    </source>
</evidence>
<keyword evidence="7" id="KW-1185">Reference proteome</keyword>
<dbReference type="SUPFAM" id="SSF46689">
    <property type="entry name" value="Homeodomain-like"/>
    <property type="match status" value="2"/>
</dbReference>